<dbReference type="OrthoDB" id="9767366at2"/>
<dbReference type="InterPro" id="IPR013108">
    <property type="entry name" value="Amidohydro_3"/>
</dbReference>
<reference evidence="2 3" key="1">
    <citation type="submission" date="2019-02" db="EMBL/GenBank/DDBJ databases">
        <title>Genome sequence of the sea-ice species Brumimicrobium glaciale.</title>
        <authorList>
            <person name="Bowman J.P."/>
        </authorList>
    </citation>
    <scope>NUCLEOTIDE SEQUENCE [LARGE SCALE GENOMIC DNA]</scope>
    <source>
        <strain evidence="2 3">IC156</strain>
    </source>
</reference>
<evidence type="ECO:0000259" key="1">
    <source>
        <dbReference type="Pfam" id="PF07969"/>
    </source>
</evidence>
<dbReference type="EMBL" id="SETE01000002">
    <property type="protein sequence ID" value="RYM34949.1"/>
    <property type="molecule type" value="Genomic_DNA"/>
</dbReference>
<dbReference type="Proteomes" id="UP000293952">
    <property type="component" value="Unassembled WGS sequence"/>
</dbReference>
<dbReference type="CDD" id="cd01300">
    <property type="entry name" value="YtcJ_like"/>
    <property type="match status" value="1"/>
</dbReference>
<evidence type="ECO:0000313" key="3">
    <source>
        <dbReference type="Proteomes" id="UP000293952"/>
    </source>
</evidence>
<dbReference type="SUPFAM" id="SSF51556">
    <property type="entry name" value="Metallo-dependent hydrolases"/>
    <property type="match status" value="1"/>
</dbReference>
<dbReference type="Gene3D" id="3.20.20.140">
    <property type="entry name" value="Metal-dependent hydrolases"/>
    <property type="match status" value="1"/>
</dbReference>
<gene>
    <name evidence="2" type="ORF">ERX46_06135</name>
</gene>
<name>A0A4Q4KSD2_9FLAO</name>
<keyword evidence="3" id="KW-1185">Reference proteome</keyword>
<dbReference type="InterPro" id="IPR033932">
    <property type="entry name" value="YtcJ-like"/>
</dbReference>
<organism evidence="2 3">
    <name type="scientific">Brumimicrobium glaciale</name>
    <dbReference type="NCBI Taxonomy" id="200475"/>
    <lineage>
        <taxon>Bacteria</taxon>
        <taxon>Pseudomonadati</taxon>
        <taxon>Bacteroidota</taxon>
        <taxon>Flavobacteriia</taxon>
        <taxon>Flavobacteriales</taxon>
        <taxon>Crocinitomicaceae</taxon>
        <taxon>Brumimicrobium</taxon>
    </lineage>
</organism>
<sequence length="574" mass="63918">MKKIIYSLFFLALFSSCGQNETQETAQKDETPTQMYFNGEILTMETDEVVYVEAVVEQEGKIVFVGSQKDAEEKYGNAKKIDLKGKTMLPGFIDPHSHFGMVSNTMGQVDLNPAPVGDVNNIPAIMEKMKQYKADNNIPDGEWIYGWGYDDGQLEEKRHPNKRELDAVLPNNPVYLQHTSGHMGVANSAALAKFDVTAESKNPDGGNIEHFPNSTEPTGLVQETAMYPFVEKMMGVMAAAQAEHFGTTQDYYAANGITTAHDGMTGRSTIQFYQDQADAGKMKIDLVVLAGYSELEDNINDSTLVFKEYKNGFKTQGTKIVADGSPQGKTAFFTKPFLTEVPGCAHQCRGLPSLTQEALDKLFLTAYDNNNQLFIHCNGDATVDMIMKAHENACEELNHPLDKDRRTIIIHAQFSRQDQLEKFVEYNMQPSFFTNHAYFWGDVHVENLGKERADFLSPMATSIKLGLKPTNHSDATVTPIDPIFTIWSAVNRISRSGKIIGENERVTPYQAIQAITSNAAYELYDEDLKGTLTKGKLADFVILDKNPLKVEAGSIKDIQVVETVKEGKSVYLRE</sequence>
<dbReference type="Gene3D" id="3.10.310.70">
    <property type="match status" value="1"/>
</dbReference>
<dbReference type="PROSITE" id="PS51257">
    <property type="entry name" value="PROKAR_LIPOPROTEIN"/>
    <property type="match status" value="1"/>
</dbReference>
<dbReference type="InterPro" id="IPR032466">
    <property type="entry name" value="Metal_Hydrolase"/>
</dbReference>
<dbReference type="RefSeq" id="WP_130092957.1">
    <property type="nucleotide sequence ID" value="NZ_SETE01000002.1"/>
</dbReference>
<proteinExistence type="predicted"/>
<dbReference type="Gene3D" id="2.30.40.10">
    <property type="entry name" value="Urease, subunit C, domain 1"/>
    <property type="match status" value="1"/>
</dbReference>
<dbReference type="AlphaFoldDB" id="A0A4Q4KSD2"/>
<evidence type="ECO:0000313" key="2">
    <source>
        <dbReference type="EMBL" id="RYM34949.1"/>
    </source>
</evidence>
<dbReference type="PANTHER" id="PTHR22642:SF2">
    <property type="entry name" value="PROTEIN LONG AFTER FAR-RED 3"/>
    <property type="match status" value="1"/>
</dbReference>
<dbReference type="GO" id="GO:0016810">
    <property type="term" value="F:hydrolase activity, acting on carbon-nitrogen (but not peptide) bonds"/>
    <property type="evidence" value="ECO:0007669"/>
    <property type="project" value="InterPro"/>
</dbReference>
<dbReference type="SUPFAM" id="SSF51338">
    <property type="entry name" value="Composite domain of metallo-dependent hydrolases"/>
    <property type="match status" value="1"/>
</dbReference>
<feature type="domain" description="Amidohydrolase 3" evidence="1">
    <location>
        <begin position="81"/>
        <end position="571"/>
    </location>
</feature>
<accession>A0A4Q4KSD2</accession>
<comment type="caution">
    <text evidence="2">The sequence shown here is derived from an EMBL/GenBank/DDBJ whole genome shotgun (WGS) entry which is preliminary data.</text>
</comment>
<keyword evidence="2" id="KW-0378">Hydrolase</keyword>
<dbReference type="Pfam" id="PF07969">
    <property type="entry name" value="Amidohydro_3"/>
    <property type="match status" value="1"/>
</dbReference>
<dbReference type="InterPro" id="IPR011059">
    <property type="entry name" value="Metal-dep_hydrolase_composite"/>
</dbReference>
<dbReference type="PANTHER" id="PTHR22642">
    <property type="entry name" value="IMIDAZOLONEPROPIONASE"/>
    <property type="match status" value="1"/>
</dbReference>
<protein>
    <submittedName>
        <fullName evidence="2">Amidohydrolase</fullName>
    </submittedName>
</protein>